<dbReference type="AlphaFoldDB" id="I0H444"/>
<proteinExistence type="predicted"/>
<evidence type="ECO:0000313" key="1">
    <source>
        <dbReference type="EMBL" id="BAL87781.1"/>
    </source>
</evidence>
<dbReference type="Proteomes" id="UP000007882">
    <property type="component" value="Chromosome"/>
</dbReference>
<reference evidence="1 2" key="1">
    <citation type="submission" date="2012-02" db="EMBL/GenBank/DDBJ databases">
        <title>Complete genome sequence of Actinoplanes missouriensis 431 (= NBRC 102363).</title>
        <authorList>
            <person name="Ohnishi Y."/>
            <person name="Ishikawa J."/>
            <person name="Sekine M."/>
            <person name="Hosoyama A."/>
            <person name="Harada T."/>
            <person name="Narita H."/>
            <person name="Hata T."/>
            <person name="Konno Y."/>
            <person name="Tutikane K."/>
            <person name="Fujita N."/>
            <person name="Horinouchi S."/>
            <person name="Hayakawa M."/>
        </authorList>
    </citation>
    <scope>NUCLEOTIDE SEQUENCE [LARGE SCALE GENOMIC DNA]</scope>
    <source>
        <strain evidence="2">ATCC 14538 / DSM 43046 / CBS 188.64 / JCM 3121 / NBRC 102363 / NCIMB 12654 / NRRL B-3342 / UNCC 431</strain>
    </source>
</reference>
<organism evidence="1 2">
    <name type="scientific">Actinoplanes missouriensis (strain ATCC 14538 / DSM 43046 / CBS 188.64 / JCM 3121 / NBRC 102363 / NCIMB 12654 / NRRL B-3342 / UNCC 431)</name>
    <dbReference type="NCBI Taxonomy" id="512565"/>
    <lineage>
        <taxon>Bacteria</taxon>
        <taxon>Bacillati</taxon>
        <taxon>Actinomycetota</taxon>
        <taxon>Actinomycetes</taxon>
        <taxon>Micromonosporales</taxon>
        <taxon>Micromonosporaceae</taxon>
        <taxon>Actinoplanes</taxon>
    </lineage>
</organism>
<dbReference type="HOGENOM" id="CLU_016093_0_0_11"/>
<gene>
    <name evidence="1" type="ordered locus">AMIS_25610</name>
</gene>
<dbReference type="STRING" id="512565.AMIS_25610"/>
<dbReference type="eggNOG" id="ENOG502Z9S7">
    <property type="taxonomic scope" value="Bacteria"/>
</dbReference>
<protein>
    <recommendedName>
        <fullName evidence="3">Secreted protein</fullName>
    </recommendedName>
</protein>
<evidence type="ECO:0008006" key="3">
    <source>
        <dbReference type="Google" id="ProtNLM"/>
    </source>
</evidence>
<evidence type="ECO:0000313" key="2">
    <source>
        <dbReference type="Proteomes" id="UP000007882"/>
    </source>
</evidence>
<dbReference type="EMBL" id="AP012319">
    <property type="protein sequence ID" value="BAL87781.1"/>
    <property type="molecule type" value="Genomic_DNA"/>
</dbReference>
<keyword evidence="2" id="KW-1185">Reference proteome</keyword>
<accession>I0H444</accession>
<dbReference type="PATRIC" id="fig|512565.3.peg.2559"/>
<dbReference type="KEGG" id="ams:AMIS_25610"/>
<sequence length="912" mass="96394">MGDGVSLEWETVEELGLRKAFGKLADVFVAAGEQQRLAFADQVQDRILTRPNGLSFDRDPAPLHVFAALACMPSTARVVALLTRPQLNTAWNSAVHDPEPLLRVLRARALPWLGELAVRLTERLPARGGGWWLTSALLLESGAVPPVTEGVVRGWLQDLLRPRGLVRHPPLATRLRDDPWLDLLLPAVFEIDGLGDAAAQQSWDATADRDDPRPVLPLVVAELVAEGRLDRRRILAATVDRLARGDRAAALRPFVVQFDTLAPTVDELAGFLPELTRMLAEAPSVVAGVAQRALLAVDAAGRLDIDTLIEASGGTLRRPEKALVKAQLTWLGKVAAREPGRAGEVLETAAAAFEHPALDIQDRALAAIARHRTRLDTATTARLAQAATVLTGDAAARAAALFGPVLAATPSPVQAPPSSLPVVLPPAGMPALPSPPPPARFPPPITDIAELAEEIVAIVHHESAVRWERVLAGLVGLAATVARDDLAAVLEPVLKRCSAQLWVGPLRHQAPAGFLGEVIHAVLRPGQRGPGWARMTEAVRAAWDGGPVPANTPVLPTGPDGVLPLRVCEIAMNIAAAPVPMLVSTPTHVDGNLAAETLFDRLCRAEADGWQPWQLDLEQALLRTPRTVAGGLVARAARLTSPAGHRFAAWIAAGGLPDPISTRWEQRSGPTFRLSATSPFAPRRVLANLAATAMRGLRFEPRLVTLTHPPEPDWFAREPTLAAELRTMVLPHHREVIAAWGLPRTAALADLDNRGEGGLLPLLATAGGPLGPAMSLAVAYGLGARHDTDRVAAVDAFLTLAAGPAPFAARLGADLGDLCGDGSVKLTRVVPGLCDAHAAGASAAVWELLTAAVPVLLAPAPRGLPDLLMLAAQVASAVGVRQQIPGLAEVAHRGGGTRVVREAKRLHDALHC</sequence>
<name>I0H444_ACTM4</name>